<protein>
    <submittedName>
        <fullName evidence="1">Uncharacterized protein</fullName>
    </submittedName>
</protein>
<comment type="caution">
    <text evidence="1">The sequence shown here is derived from an EMBL/GenBank/DDBJ whole genome shotgun (WGS) entry which is preliminary data.</text>
</comment>
<dbReference type="Proteomes" id="UP000309997">
    <property type="component" value="Unassembled WGS sequence"/>
</dbReference>
<evidence type="ECO:0000313" key="2">
    <source>
        <dbReference type="Proteomes" id="UP000309997"/>
    </source>
</evidence>
<accession>A0ACC4CEK1</accession>
<dbReference type="EMBL" id="RCHU02000004">
    <property type="protein sequence ID" value="KAL3596062.1"/>
    <property type="molecule type" value="Genomic_DNA"/>
</dbReference>
<name>A0ACC4CEK1_POPAL</name>
<sequence length="81" mass="9249">MKANMSEPCTLVDGSTLLLEESEGEDNWHILVDLIEIERERWLGMAFITDDDVRTVIPKGCSDSGERFCGGNLKVWPMEYR</sequence>
<proteinExistence type="predicted"/>
<evidence type="ECO:0000313" key="1">
    <source>
        <dbReference type="EMBL" id="KAL3596062.1"/>
    </source>
</evidence>
<organism evidence="1 2">
    <name type="scientific">Populus alba</name>
    <name type="common">White poplar</name>
    <dbReference type="NCBI Taxonomy" id="43335"/>
    <lineage>
        <taxon>Eukaryota</taxon>
        <taxon>Viridiplantae</taxon>
        <taxon>Streptophyta</taxon>
        <taxon>Embryophyta</taxon>
        <taxon>Tracheophyta</taxon>
        <taxon>Spermatophyta</taxon>
        <taxon>Magnoliopsida</taxon>
        <taxon>eudicotyledons</taxon>
        <taxon>Gunneridae</taxon>
        <taxon>Pentapetalae</taxon>
        <taxon>rosids</taxon>
        <taxon>fabids</taxon>
        <taxon>Malpighiales</taxon>
        <taxon>Salicaceae</taxon>
        <taxon>Saliceae</taxon>
        <taxon>Populus</taxon>
    </lineage>
</organism>
<reference evidence="1 2" key="1">
    <citation type="journal article" date="2024" name="Plant Biotechnol. J.">
        <title>Genome and CRISPR/Cas9 system of a widespread forest tree (Populus alba) in the world.</title>
        <authorList>
            <person name="Liu Y.J."/>
            <person name="Jiang P.F."/>
            <person name="Han X.M."/>
            <person name="Li X.Y."/>
            <person name="Wang H.M."/>
            <person name="Wang Y.J."/>
            <person name="Wang X.X."/>
            <person name="Zeng Q.Y."/>
        </authorList>
    </citation>
    <scope>NUCLEOTIDE SEQUENCE [LARGE SCALE GENOMIC DNA]</scope>
    <source>
        <strain evidence="2">cv. PAL-ZL1</strain>
    </source>
</reference>
<gene>
    <name evidence="1" type="ORF">D5086_007699</name>
</gene>
<keyword evidence="2" id="KW-1185">Reference proteome</keyword>